<dbReference type="PANTHER" id="PTHR24173">
    <property type="entry name" value="ANKYRIN REPEAT CONTAINING"/>
    <property type="match status" value="1"/>
</dbReference>
<dbReference type="PRINTS" id="PR01415">
    <property type="entry name" value="ANKYRIN"/>
</dbReference>
<dbReference type="eggNOG" id="COG0666">
    <property type="taxonomic scope" value="Bacteria"/>
</dbReference>
<dbReference type="PROSITE" id="PS50088">
    <property type="entry name" value="ANK_REPEAT"/>
    <property type="match status" value="4"/>
</dbReference>
<protein>
    <submittedName>
        <fullName evidence="4">Uncharacterized protein</fullName>
    </submittedName>
</protein>
<accession>A0A246F9H7</accession>
<dbReference type="Pfam" id="PF13637">
    <property type="entry name" value="Ank_4"/>
    <property type="match status" value="1"/>
</dbReference>
<keyword evidence="2 3" id="KW-0040">ANK repeat</keyword>
<dbReference type="SMART" id="SM00248">
    <property type="entry name" value="ANK"/>
    <property type="match status" value="4"/>
</dbReference>
<dbReference type="RefSeq" id="WP_088417199.1">
    <property type="nucleotide sequence ID" value="NZ_NJBA01000003.1"/>
</dbReference>
<dbReference type="STRING" id="46680.GCA_000807755_00430"/>
<evidence type="ECO:0000256" key="1">
    <source>
        <dbReference type="ARBA" id="ARBA00022737"/>
    </source>
</evidence>
<proteinExistence type="predicted"/>
<evidence type="ECO:0000313" key="5">
    <source>
        <dbReference type="Proteomes" id="UP000198145"/>
    </source>
</evidence>
<evidence type="ECO:0000256" key="2">
    <source>
        <dbReference type="ARBA" id="ARBA00023043"/>
    </source>
</evidence>
<evidence type="ECO:0000256" key="3">
    <source>
        <dbReference type="PROSITE-ProRule" id="PRU00023"/>
    </source>
</evidence>
<dbReference type="InterPro" id="IPR036770">
    <property type="entry name" value="Ankyrin_rpt-contain_sf"/>
</dbReference>
<feature type="repeat" description="ANK" evidence="3">
    <location>
        <begin position="48"/>
        <end position="80"/>
    </location>
</feature>
<dbReference type="Pfam" id="PF12796">
    <property type="entry name" value="Ank_2"/>
    <property type="match status" value="1"/>
</dbReference>
<keyword evidence="1" id="KW-0677">Repeat</keyword>
<dbReference type="EMBL" id="NJBA01000003">
    <property type="protein sequence ID" value="OWP51008.1"/>
    <property type="molecule type" value="Genomic_DNA"/>
</dbReference>
<dbReference type="Gene3D" id="1.25.40.20">
    <property type="entry name" value="Ankyrin repeat-containing domain"/>
    <property type="match status" value="2"/>
</dbReference>
<dbReference type="SUPFAM" id="SSF48403">
    <property type="entry name" value="Ankyrin repeat"/>
    <property type="match status" value="1"/>
</dbReference>
<feature type="repeat" description="ANK" evidence="3">
    <location>
        <begin position="147"/>
        <end position="184"/>
    </location>
</feature>
<organism evidence="4 5">
    <name type="scientific">Pseudomonas nitroreducens</name>
    <dbReference type="NCBI Taxonomy" id="46680"/>
    <lineage>
        <taxon>Bacteria</taxon>
        <taxon>Pseudomonadati</taxon>
        <taxon>Pseudomonadota</taxon>
        <taxon>Gammaproteobacteria</taxon>
        <taxon>Pseudomonadales</taxon>
        <taxon>Pseudomonadaceae</taxon>
        <taxon>Pseudomonas</taxon>
    </lineage>
</organism>
<feature type="repeat" description="ANK" evidence="3">
    <location>
        <begin position="185"/>
        <end position="211"/>
    </location>
</feature>
<comment type="caution">
    <text evidence="4">The sequence shown here is derived from an EMBL/GenBank/DDBJ whole genome shotgun (WGS) entry which is preliminary data.</text>
</comment>
<dbReference type="Proteomes" id="UP000198145">
    <property type="component" value="Unassembled WGS sequence"/>
</dbReference>
<dbReference type="InterPro" id="IPR002110">
    <property type="entry name" value="Ankyrin_rpt"/>
</dbReference>
<sequence>MDMPTVQTEDVHSRAAADALLGAASHGRDAEVAALLKRGVPVDVVDGQGNTPLLLATAGNRVEVARLLIAAGADVNRQNRLHDSAYLLAGAAGRLEILQLTLAHGADLRSINRYGGTALIPACERGHVEVVAMLLQAGVDPDHVNKLGWTGLLEAILLSDGGPRHQAIVKLLIEAGANLNLADNDGVTPLQHARQRNQTRIARMLEAAGAH</sequence>
<dbReference type="PANTHER" id="PTHR24173:SF74">
    <property type="entry name" value="ANKYRIN REPEAT DOMAIN-CONTAINING PROTEIN 16"/>
    <property type="match status" value="1"/>
</dbReference>
<reference evidence="4 5" key="1">
    <citation type="submission" date="2017-06" db="EMBL/GenBank/DDBJ databases">
        <title>Draft genome of Pseudomonas nitroreducens DF05.</title>
        <authorList>
            <person name="Iyer R."/>
        </authorList>
    </citation>
    <scope>NUCLEOTIDE SEQUENCE [LARGE SCALE GENOMIC DNA]</scope>
    <source>
        <strain evidence="4 5">DF05</strain>
    </source>
</reference>
<name>A0A246F9H7_PSENT</name>
<dbReference type="PROSITE" id="PS50297">
    <property type="entry name" value="ANK_REP_REGION"/>
    <property type="match status" value="3"/>
</dbReference>
<dbReference type="AlphaFoldDB" id="A0A246F9H7"/>
<evidence type="ECO:0000313" key="4">
    <source>
        <dbReference type="EMBL" id="OWP51008.1"/>
    </source>
</evidence>
<gene>
    <name evidence="4" type="ORF">CEG18_09050</name>
</gene>
<feature type="repeat" description="ANK" evidence="3">
    <location>
        <begin position="114"/>
        <end position="146"/>
    </location>
</feature>